<keyword evidence="3" id="KW-1185">Reference proteome</keyword>
<accession>A0A285PWN6</accession>
<name>A0A285PWN6_9VIRU</name>
<dbReference type="EMBL" id="LT907979">
    <property type="protein sequence ID" value="SOB74073.1"/>
    <property type="molecule type" value="Genomic_DNA"/>
</dbReference>
<dbReference type="Proteomes" id="UP000274850">
    <property type="component" value="Segment"/>
</dbReference>
<keyword evidence="1" id="KW-1133">Transmembrane helix</keyword>
<proteinExistence type="predicted"/>
<feature type="transmembrane region" description="Helical" evidence="1">
    <location>
        <begin position="74"/>
        <end position="100"/>
    </location>
</feature>
<keyword evidence="1" id="KW-0812">Transmembrane</keyword>
<evidence type="ECO:0000313" key="2">
    <source>
        <dbReference type="EMBL" id="SOB74073.1"/>
    </source>
</evidence>
<protein>
    <submittedName>
        <fullName evidence="2">Uncharacterized protein</fullName>
    </submittedName>
</protein>
<evidence type="ECO:0000256" key="1">
    <source>
        <dbReference type="SAM" id="Phobius"/>
    </source>
</evidence>
<keyword evidence="1" id="KW-0472">Membrane</keyword>
<sequence>MSSLVIKFSTHEKVLASSFFLFGDYYIVLGPLVSLFSEKELAWILAHELGHVEHSLHCCPYLDKNSPGRVCRDLLFISLLVCYFYPLLLPLFCAFFYYIVYRWQKREYQADQFASLVIGRQIGIRTLDKLQSMDGYGFSLTHPSYRSRIDNLVE</sequence>
<feature type="transmembrane region" description="Helical" evidence="1">
    <location>
        <begin position="14"/>
        <end position="36"/>
    </location>
</feature>
<reference evidence="2" key="1">
    <citation type="submission" date="2017-08" db="EMBL/GenBank/DDBJ databases">
        <authorList>
            <person name="de Groot N.N."/>
        </authorList>
    </citation>
    <scope>NUCLEOTIDE SEQUENCE</scope>
</reference>
<evidence type="ECO:0000313" key="3">
    <source>
        <dbReference type="Proteomes" id="UP000274850"/>
    </source>
</evidence>
<gene>
    <name evidence="2" type="ORF">BQ9231_00190</name>
</gene>
<organism evidence="2">
    <name type="scientific">Cedratvirus lausannensis</name>
    <dbReference type="NCBI Taxonomy" id="2023205"/>
    <lineage>
        <taxon>Viruses</taxon>
        <taxon>Pithoviruses</taxon>
        <taxon>Orthocedratvirinae</taxon>
        <taxon>Alphacedratvirus</taxon>
        <taxon>Alphacedratvirus francolausannense</taxon>
    </lineage>
</organism>